<feature type="transmembrane region" description="Helical" evidence="1">
    <location>
        <begin position="12"/>
        <end position="32"/>
    </location>
</feature>
<evidence type="ECO:0000313" key="3">
    <source>
        <dbReference type="Proteomes" id="UP001596174"/>
    </source>
</evidence>
<proteinExistence type="predicted"/>
<gene>
    <name evidence="2" type="ORF">ACFP3V_21495</name>
</gene>
<dbReference type="InterPro" id="IPR021235">
    <property type="entry name" value="DUF2637"/>
</dbReference>
<dbReference type="Proteomes" id="UP001596174">
    <property type="component" value="Unassembled WGS sequence"/>
</dbReference>
<keyword evidence="1" id="KW-0472">Membrane</keyword>
<dbReference type="EMBL" id="JBHSQJ010000087">
    <property type="protein sequence ID" value="MFC5909775.1"/>
    <property type="molecule type" value="Genomic_DNA"/>
</dbReference>
<sequence length="334" mass="36575">MTMGDRELSWVLAGVAALVVLAGLVALLRARAGNTQGTGDSWERAEERRRRKEALYGSASYVLLFCCAAVAAALSFHGLVGFGVQNLGLSGGWEYLVPFGLDGAAMFCSVLAVREASHGDAALGSRMLVWLFAGASAWFNWVHAPRGLSHHGAPQFFAGMSLSAAVLFDRALKQTRKAALREKGLVPRPLPQIRVVRWLRAPRETYAAWSLMLLENVRSLDEAVDEVREDRRQRAVQRDQHRLDARRERAHLRALSAPTRAWARPGGRQAPLPAALTTAEPEAAPAEPAIRQPDAPATAQVFDLTAEDDTLTLPRISTLDSLEQKLKDLERLYG</sequence>
<keyword evidence="3" id="KW-1185">Reference proteome</keyword>
<comment type="caution">
    <text evidence="2">The sequence shown here is derived from an EMBL/GenBank/DDBJ whole genome shotgun (WGS) entry which is preliminary data.</text>
</comment>
<dbReference type="RefSeq" id="WP_380585873.1">
    <property type="nucleotide sequence ID" value="NZ_JBHSQJ010000087.1"/>
</dbReference>
<feature type="transmembrane region" description="Helical" evidence="1">
    <location>
        <begin position="125"/>
        <end position="141"/>
    </location>
</feature>
<accession>A0ABW1G780</accession>
<feature type="transmembrane region" description="Helical" evidence="1">
    <location>
        <begin position="53"/>
        <end position="75"/>
    </location>
</feature>
<evidence type="ECO:0000313" key="2">
    <source>
        <dbReference type="EMBL" id="MFC5909775.1"/>
    </source>
</evidence>
<reference evidence="3" key="1">
    <citation type="journal article" date="2019" name="Int. J. Syst. Evol. Microbiol.">
        <title>The Global Catalogue of Microorganisms (GCM) 10K type strain sequencing project: providing services to taxonomists for standard genome sequencing and annotation.</title>
        <authorList>
            <consortium name="The Broad Institute Genomics Platform"/>
            <consortium name="The Broad Institute Genome Sequencing Center for Infectious Disease"/>
            <person name="Wu L."/>
            <person name="Ma J."/>
        </authorList>
    </citation>
    <scope>NUCLEOTIDE SEQUENCE [LARGE SCALE GENOMIC DNA]</scope>
    <source>
        <strain evidence="3">JCM 4816</strain>
    </source>
</reference>
<organism evidence="2 3">
    <name type="scientific">Streptacidiphilus monticola</name>
    <dbReference type="NCBI Taxonomy" id="2161674"/>
    <lineage>
        <taxon>Bacteria</taxon>
        <taxon>Bacillati</taxon>
        <taxon>Actinomycetota</taxon>
        <taxon>Actinomycetes</taxon>
        <taxon>Kitasatosporales</taxon>
        <taxon>Streptomycetaceae</taxon>
        <taxon>Streptacidiphilus</taxon>
    </lineage>
</organism>
<protein>
    <submittedName>
        <fullName evidence="2">DUF2637 domain-containing protein</fullName>
    </submittedName>
</protein>
<evidence type="ECO:0000256" key="1">
    <source>
        <dbReference type="SAM" id="Phobius"/>
    </source>
</evidence>
<keyword evidence="1" id="KW-1133">Transmembrane helix</keyword>
<name>A0ABW1G780_9ACTN</name>
<feature type="transmembrane region" description="Helical" evidence="1">
    <location>
        <begin position="153"/>
        <end position="172"/>
    </location>
</feature>
<feature type="transmembrane region" description="Helical" evidence="1">
    <location>
        <begin position="95"/>
        <end position="113"/>
    </location>
</feature>
<dbReference type="Pfam" id="PF10935">
    <property type="entry name" value="DUF2637"/>
    <property type="match status" value="1"/>
</dbReference>
<keyword evidence="1" id="KW-0812">Transmembrane</keyword>